<dbReference type="GO" id="GO:0016788">
    <property type="term" value="F:hydrolase activity, acting on ester bonds"/>
    <property type="evidence" value="ECO:0007669"/>
    <property type="project" value="UniProtKB-UniRule"/>
</dbReference>
<dbReference type="Gene3D" id="3.30.420.140">
    <property type="entry name" value="YqgF/RNase H-like domain"/>
    <property type="match status" value="1"/>
</dbReference>
<keyword evidence="1 5" id="KW-0963">Cytoplasm</keyword>
<evidence type="ECO:0000256" key="2">
    <source>
        <dbReference type="ARBA" id="ARBA00022517"/>
    </source>
</evidence>
<keyword evidence="4 5" id="KW-0378">Hydrolase</keyword>
<dbReference type="EMBL" id="UAPV01000001">
    <property type="protein sequence ID" value="SPT69856.1"/>
    <property type="molecule type" value="Genomic_DNA"/>
</dbReference>
<dbReference type="OrthoDB" id="9796140at2"/>
<dbReference type="CDD" id="cd16964">
    <property type="entry name" value="YqgF"/>
    <property type="match status" value="1"/>
</dbReference>
<name>A0A2X0VPI3_9GAMM</name>
<proteinExistence type="inferred from homology"/>
<evidence type="ECO:0000256" key="4">
    <source>
        <dbReference type="ARBA" id="ARBA00022801"/>
    </source>
</evidence>
<feature type="domain" description="YqgF/RNase H-like" evidence="6">
    <location>
        <begin position="4"/>
        <end position="104"/>
    </location>
</feature>
<comment type="similarity">
    <text evidence="5">Belongs to the YqgF HJR family.</text>
</comment>
<gene>
    <name evidence="7" type="primary">yqgF</name>
    <name evidence="7" type="ORF">NCTC13093_01247</name>
</gene>
<dbReference type="AlphaFoldDB" id="A0A2X0VPI3"/>
<dbReference type="Proteomes" id="UP000250086">
    <property type="component" value="Unassembled WGS sequence"/>
</dbReference>
<dbReference type="NCBIfam" id="TIGR00250">
    <property type="entry name" value="RNAse_H_YqgF"/>
    <property type="match status" value="1"/>
</dbReference>
<dbReference type="PANTHER" id="PTHR33317:SF4">
    <property type="entry name" value="POLYNUCLEOTIDYL TRANSFERASE, RIBONUCLEASE H-LIKE SUPERFAMILY PROTEIN"/>
    <property type="match status" value="1"/>
</dbReference>
<dbReference type="InterPro" id="IPR037027">
    <property type="entry name" value="YqgF/RNaseH-like_dom_sf"/>
</dbReference>
<keyword evidence="8" id="KW-1185">Reference proteome</keyword>
<evidence type="ECO:0000256" key="1">
    <source>
        <dbReference type="ARBA" id="ARBA00022490"/>
    </source>
</evidence>
<accession>A0A2X0VPI3</accession>
<dbReference type="InterPro" id="IPR012337">
    <property type="entry name" value="RNaseH-like_sf"/>
</dbReference>
<dbReference type="InterPro" id="IPR005227">
    <property type="entry name" value="YqgF"/>
</dbReference>
<dbReference type="HAMAP" id="MF_00651">
    <property type="entry name" value="Nuclease_YqgF"/>
    <property type="match status" value="1"/>
</dbReference>
<keyword evidence="2 5" id="KW-0690">Ribosome biogenesis</keyword>
<evidence type="ECO:0000313" key="7">
    <source>
        <dbReference type="EMBL" id="SPT69856.1"/>
    </source>
</evidence>
<dbReference type="InterPro" id="IPR006641">
    <property type="entry name" value="YqgF/RNaseH-like_dom"/>
</dbReference>
<evidence type="ECO:0000259" key="6">
    <source>
        <dbReference type="SMART" id="SM00732"/>
    </source>
</evidence>
<dbReference type="GO" id="GO:0004518">
    <property type="term" value="F:nuclease activity"/>
    <property type="evidence" value="ECO:0007669"/>
    <property type="project" value="UniProtKB-KW"/>
</dbReference>
<dbReference type="SUPFAM" id="SSF53098">
    <property type="entry name" value="Ribonuclease H-like"/>
    <property type="match status" value="1"/>
</dbReference>
<dbReference type="GO" id="GO:0005829">
    <property type="term" value="C:cytosol"/>
    <property type="evidence" value="ECO:0007669"/>
    <property type="project" value="TreeGrafter"/>
</dbReference>
<dbReference type="EC" id="3.1.-.-" evidence="5"/>
<reference evidence="7 8" key="1">
    <citation type="submission" date="2018-06" db="EMBL/GenBank/DDBJ databases">
        <authorList>
            <consortium name="Pathogen Informatics"/>
            <person name="Doyle S."/>
        </authorList>
    </citation>
    <scope>NUCLEOTIDE SEQUENCE [LARGE SCALE GENOMIC DNA]</scope>
    <source>
        <strain evidence="7 8">NCTC13093</strain>
    </source>
</reference>
<evidence type="ECO:0000256" key="3">
    <source>
        <dbReference type="ARBA" id="ARBA00022722"/>
    </source>
</evidence>
<dbReference type="GO" id="GO:0000967">
    <property type="term" value="P:rRNA 5'-end processing"/>
    <property type="evidence" value="ECO:0007669"/>
    <property type="project" value="UniProtKB-UniRule"/>
</dbReference>
<sequence>MASDLILGFDFGLNHIGVAIGTLTLKQASALKALKAKDGIAKKDELDRLFDEYRPVHIVVGMPLNMDGSMQDMSFRARKFGNRLANNYKVRVFFLDERLSSCEAKDILFSAHGFKGLKKKDNVDAMAAAVILQSYFDSL</sequence>
<dbReference type="SMART" id="SM00732">
    <property type="entry name" value="YqgFc"/>
    <property type="match status" value="1"/>
</dbReference>
<dbReference type="PANTHER" id="PTHR33317">
    <property type="entry name" value="POLYNUCLEOTIDYL TRANSFERASE, RIBONUCLEASE H-LIKE SUPERFAMILY PROTEIN"/>
    <property type="match status" value="1"/>
</dbReference>
<protein>
    <recommendedName>
        <fullName evidence="5">Putative pre-16S rRNA nuclease</fullName>
        <ecNumber evidence="5">3.1.-.-</ecNumber>
    </recommendedName>
</protein>
<evidence type="ECO:0000313" key="8">
    <source>
        <dbReference type="Proteomes" id="UP000250086"/>
    </source>
</evidence>
<organism evidence="7 8">
    <name type="scientific">Anaerobiospirillum thomasii</name>
    <dbReference type="NCBI Taxonomy" id="179995"/>
    <lineage>
        <taxon>Bacteria</taxon>
        <taxon>Pseudomonadati</taxon>
        <taxon>Pseudomonadota</taxon>
        <taxon>Gammaproteobacteria</taxon>
        <taxon>Aeromonadales</taxon>
        <taxon>Succinivibrionaceae</taxon>
        <taxon>Anaerobiospirillum</taxon>
    </lineage>
</organism>
<comment type="function">
    <text evidence="5">Could be a nuclease involved in processing of the 5'-end of pre-16S rRNA.</text>
</comment>
<comment type="subcellular location">
    <subcellularLocation>
        <location evidence="5">Cytoplasm</location>
    </subcellularLocation>
</comment>
<evidence type="ECO:0000256" key="5">
    <source>
        <dbReference type="HAMAP-Rule" id="MF_00651"/>
    </source>
</evidence>
<dbReference type="RefSeq" id="WP_113743991.1">
    <property type="nucleotide sequence ID" value="NZ_UAPU01000007.1"/>
</dbReference>
<keyword evidence="3 5" id="KW-0540">Nuclease</keyword>
<dbReference type="Pfam" id="PF03652">
    <property type="entry name" value="RuvX"/>
    <property type="match status" value="1"/>
</dbReference>